<keyword evidence="1" id="KW-0472">Membrane</keyword>
<name>A0A2P2PG35_RHIMU</name>
<evidence type="ECO:0000256" key="1">
    <source>
        <dbReference type="SAM" id="Phobius"/>
    </source>
</evidence>
<accession>A0A2P2PG35</accession>
<evidence type="ECO:0000313" key="2">
    <source>
        <dbReference type="EMBL" id="MBX53651.1"/>
    </source>
</evidence>
<dbReference type="AlphaFoldDB" id="A0A2P2PG35"/>
<keyword evidence="1" id="KW-0812">Transmembrane</keyword>
<feature type="transmembrane region" description="Helical" evidence="1">
    <location>
        <begin position="7"/>
        <end position="28"/>
    </location>
</feature>
<feature type="transmembrane region" description="Helical" evidence="1">
    <location>
        <begin position="34"/>
        <end position="55"/>
    </location>
</feature>
<proteinExistence type="predicted"/>
<organism evidence="2">
    <name type="scientific">Rhizophora mucronata</name>
    <name type="common">Asiatic mangrove</name>
    <dbReference type="NCBI Taxonomy" id="61149"/>
    <lineage>
        <taxon>Eukaryota</taxon>
        <taxon>Viridiplantae</taxon>
        <taxon>Streptophyta</taxon>
        <taxon>Embryophyta</taxon>
        <taxon>Tracheophyta</taxon>
        <taxon>Spermatophyta</taxon>
        <taxon>Magnoliopsida</taxon>
        <taxon>eudicotyledons</taxon>
        <taxon>Gunneridae</taxon>
        <taxon>Pentapetalae</taxon>
        <taxon>rosids</taxon>
        <taxon>fabids</taxon>
        <taxon>Malpighiales</taxon>
        <taxon>Rhizophoraceae</taxon>
        <taxon>Rhizophora</taxon>
    </lineage>
</organism>
<protein>
    <submittedName>
        <fullName evidence="2">Uncharacterized protein</fullName>
    </submittedName>
</protein>
<dbReference type="EMBL" id="GGEC01073167">
    <property type="protein sequence ID" value="MBX53651.1"/>
    <property type="molecule type" value="Transcribed_RNA"/>
</dbReference>
<sequence length="59" mass="7045">MICLIYRVLISLNMVSQIFFLKVMDFYLPKVMDFLVISFHICTFVIKQPFSFVYLPMSL</sequence>
<reference evidence="2" key="1">
    <citation type="submission" date="2018-02" db="EMBL/GenBank/DDBJ databases">
        <title>Rhizophora mucronata_Transcriptome.</title>
        <authorList>
            <person name="Meera S.P."/>
            <person name="Sreeshan A."/>
            <person name="Augustine A."/>
        </authorList>
    </citation>
    <scope>NUCLEOTIDE SEQUENCE</scope>
    <source>
        <tissue evidence="2">Leaf</tissue>
    </source>
</reference>
<keyword evidence="1" id="KW-1133">Transmembrane helix</keyword>